<name>A0A7S3Q4Z7_9STRA</name>
<dbReference type="InterPro" id="IPR036388">
    <property type="entry name" value="WH-like_DNA-bd_sf"/>
</dbReference>
<evidence type="ECO:0000313" key="7">
    <source>
        <dbReference type="EMBL" id="CAE0465863.1"/>
    </source>
</evidence>
<dbReference type="SMART" id="SM00415">
    <property type="entry name" value="HSF"/>
    <property type="match status" value="1"/>
</dbReference>
<dbReference type="GO" id="GO:0043565">
    <property type="term" value="F:sequence-specific DNA binding"/>
    <property type="evidence" value="ECO:0007669"/>
    <property type="project" value="InterPro"/>
</dbReference>
<evidence type="ECO:0000256" key="5">
    <source>
        <dbReference type="SAM" id="MobiDB-lite"/>
    </source>
</evidence>
<keyword evidence="2" id="KW-0238">DNA-binding</keyword>
<proteinExistence type="inferred from homology"/>
<feature type="compositionally biased region" description="Basic and acidic residues" evidence="5">
    <location>
        <begin position="28"/>
        <end position="49"/>
    </location>
</feature>
<feature type="compositionally biased region" description="Low complexity" evidence="5">
    <location>
        <begin position="381"/>
        <end position="397"/>
    </location>
</feature>
<dbReference type="PANTHER" id="PTHR10015:SF206">
    <property type="entry name" value="HSF-TYPE DNA-BINDING DOMAIN-CONTAINING PROTEIN"/>
    <property type="match status" value="1"/>
</dbReference>
<dbReference type="FunFam" id="1.10.10.10:FF:000479">
    <property type="entry name" value="Predicted protein"/>
    <property type="match status" value="1"/>
</dbReference>
<dbReference type="EMBL" id="HBIO01013826">
    <property type="protein sequence ID" value="CAE0465863.1"/>
    <property type="molecule type" value="Transcribed_RNA"/>
</dbReference>
<dbReference type="SUPFAM" id="SSF46785">
    <property type="entry name" value="Winged helix' DNA-binding domain"/>
    <property type="match status" value="1"/>
</dbReference>
<dbReference type="Pfam" id="PF00447">
    <property type="entry name" value="HSF_DNA-bind"/>
    <property type="match status" value="1"/>
</dbReference>
<feature type="domain" description="HSF-type DNA-binding" evidence="6">
    <location>
        <begin position="124"/>
        <end position="222"/>
    </location>
</feature>
<evidence type="ECO:0000256" key="1">
    <source>
        <dbReference type="ARBA" id="ARBA00004123"/>
    </source>
</evidence>
<keyword evidence="3" id="KW-0539">Nucleus</keyword>
<reference evidence="7" key="1">
    <citation type="submission" date="2021-01" db="EMBL/GenBank/DDBJ databases">
        <authorList>
            <person name="Corre E."/>
            <person name="Pelletier E."/>
            <person name="Niang G."/>
            <person name="Scheremetjew M."/>
            <person name="Finn R."/>
            <person name="Kale V."/>
            <person name="Holt S."/>
            <person name="Cochrane G."/>
            <person name="Meng A."/>
            <person name="Brown T."/>
            <person name="Cohen L."/>
        </authorList>
    </citation>
    <scope>NUCLEOTIDE SEQUENCE</scope>
    <source>
        <strain evidence="7">MM31A-1</strain>
    </source>
</reference>
<comment type="similarity">
    <text evidence="4">Belongs to the HSF family.</text>
</comment>
<accession>A0A7S3Q4Z7</accession>
<feature type="region of interest" description="Disordered" evidence="5">
    <location>
        <begin position="372"/>
        <end position="426"/>
    </location>
</feature>
<evidence type="ECO:0000256" key="2">
    <source>
        <dbReference type="ARBA" id="ARBA00023125"/>
    </source>
</evidence>
<dbReference type="Gene3D" id="1.10.10.10">
    <property type="entry name" value="Winged helix-like DNA-binding domain superfamily/Winged helix DNA-binding domain"/>
    <property type="match status" value="1"/>
</dbReference>
<protein>
    <recommendedName>
        <fullName evidence="6">HSF-type DNA-binding domain-containing protein</fullName>
    </recommendedName>
</protein>
<dbReference type="InterPro" id="IPR036390">
    <property type="entry name" value="WH_DNA-bd_sf"/>
</dbReference>
<feature type="region of interest" description="Disordered" evidence="5">
    <location>
        <begin position="1"/>
        <end position="65"/>
    </location>
</feature>
<dbReference type="InterPro" id="IPR000232">
    <property type="entry name" value="HSF_DNA-bd"/>
</dbReference>
<dbReference type="PANTHER" id="PTHR10015">
    <property type="entry name" value="HEAT SHOCK TRANSCRIPTION FACTOR"/>
    <property type="match status" value="1"/>
</dbReference>
<comment type="subcellular location">
    <subcellularLocation>
        <location evidence="1">Nucleus</location>
    </subcellularLocation>
</comment>
<gene>
    <name evidence="7" type="ORF">CDEB00056_LOCUS10704</name>
</gene>
<dbReference type="AlphaFoldDB" id="A0A7S3Q4Z7"/>
<dbReference type="PRINTS" id="PR00056">
    <property type="entry name" value="HSFDOMAIN"/>
</dbReference>
<sequence length="468" mass="52842">MNFTTRTPSPIQSTSPPASPSWVSDENCVLKDKTTKVKSSEAESQKASEAEPQNGGSSPIDTTLIRAPAVAPYEDFVDSEKSDVEHLFTKQNKAMARSESEITFDAHDGSGSPHQRRGKSSTKLQDQFPMKLYRMLSTVEDLGLSHIVSWKPHGRGFEVKDVDQFVKNIMPRFFKQSKITSFQRQLNLYGFQRFLYGPDVGSSYHQYFVRGKPFLCMAMYRTKVKGASRRCRRKASERRGKEPNFYAMKYFPQLDPSCREKHFREFFARQESPNESVYDNNKRKMAHPHGWCPVKRQSPLAPLQFHVPYQPQMGQNVYNSSTPIFPLAGCDAAVPVQGFHQESNRSGSSAGAASMMRPPEFLDYSNAFPYQMTSSQSYPSQPDQFQHPPFPQDFAPQNAGLGPRHVTADSEPKPISASSTETPMPTSLVELQNQELSEDSDSSLDLNEDLKDFFVSLMKDVQEYGEAT</sequence>
<dbReference type="GO" id="GO:0005634">
    <property type="term" value="C:nucleus"/>
    <property type="evidence" value="ECO:0007669"/>
    <property type="project" value="UniProtKB-SubCell"/>
</dbReference>
<evidence type="ECO:0000259" key="6">
    <source>
        <dbReference type="SMART" id="SM00415"/>
    </source>
</evidence>
<feature type="compositionally biased region" description="Polar residues" evidence="5">
    <location>
        <begin position="416"/>
        <end position="426"/>
    </location>
</feature>
<evidence type="ECO:0000256" key="3">
    <source>
        <dbReference type="ARBA" id="ARBA00023242"/>
    </source>
</evidence>
<evidence type="ECO:0000256" key="4">
    <source>
        <dbReference type="RuleBase" id="RU004020"/>
    </source>
</evidence>
<dbReference type="GO" id="GO:0003700">
    <property type="term" value="F:DNA-binding transcription factor activity"/>
    <property type="evidence" value="ECO:0007669"/>
    <property type="project" value="InterPro"/>
</dbReference>
<organism evidence="7">
    <name type="scientific">Chaetoceros debilis</name>
    <dbReference type="NCBI Taxonomy" id="122233"/>
    <lineage>
        <taxon>Eukaryota</taxon>
        <taxon>Sar</taxon>
        <taxon>Stramenopiles</taxon>
        <taxon>Ochrophyta</taxon>
        <taxon>Bacillariophyta</taxon>
        <taxon>Coscinodiscophyceae</taxon>
        <taxon>Chaetocerotophycidae</taxon>
        <taxon>Chaetocerotales</taxon>
        <taxon>Chaetocerotaceae</taxon>
        <taxon>Chaetoceros</taxon>
    </lineage>
</organism>
<feature type="region of interest" description="Disordered" evidence="5">
    <location>
        <begin position="101"/>
        <end position="123"/>
    </location>
</feature>
<feature type="compositionally biased region" description="Polar residues" evidence="5">
    <location>
        <begin position="1"/>
        <end position="24"/>
    </location>
</feature>